<protein>
    <recommendedName>
        <fullName evidence="3">Transposase</fullName>
    </recommendedName>
</protein>
<evidence type="ECO:0000313" key="1">
    <source>
        <dbReference type="EMBL" id="KAH9830558.1"/>
    </source>
</evidence>
<evidence type="ECO:0000313" key="2">
    <source>
        <dbReference type="Proteomes" id="UP000814176"/>
    </source>
</evidence>
<dbReference type="EMBL" id="JADCUA010000030">
    <property type="protein sequence ID" value="KAH9830558.1"/>
    <property type="molecule type" value="Genomic_DNA"/>
</dbReference>
<keyword evidence="2" id="KW-1185">Reference proteome</keyword>
<name>A0ABQ8K1L2_9APHY</name>
<evidence type="ECO:0008006" key="3">
    <source>
        <dbReference type="Google" id="ProtNLM"/>
    </source>
</evidence>
<dbReference type="Proteomes" id="UP000814176">
    <property type="component" value="Unassembled WGS sequence"/>
</dbReference>
<dbReference type="InterPro" id="IPR009057">
    <property type="entry name" value="Homeodomain-like_sf"/>
</dbReference>
<comment type="caution">
    <text evidence="1">The sequence shown here is derived from an EMBL/GenBank/DDBJ whole genome shotgun (WGS) entry which is preliminary data.</text>
</comment>
<dbReference type="SUPFAM" id="SSF46689">
    <property type="entry name" value="Homeodomain-like"/>
    <property type="match status" value="1"/>
</dbReference>
<reference evidence="1 2" key="1">
    <citation type="journal article" date="2021" name="Environ. Microbiol.">
        <title>Gene family expansions and transcriptome signatures uncover fungal adaptations to wood decay.</title>
        <authorList>
            <person name="Hage H."/>
            <person name="Miyauchi S."/>
            <person name="Viragh M."/>
            <person name="Drula E."/>
            <person name="Min B."/>
            <person name="Chaduli D."/>
            <person name="Navarro D."/>
            <person name="Favel A."/>
            <person name="Norest M."/>
            <person name="Lesage-Meessen L."/>
            <person name="Balint B."/>
            <person name="Merenyi Z."/>
            <person name="de Eugenio L."/>
            <person name="Morin E."/>
            <person name="Martinez A.T."/>
            <person name="Baldrian P."/>
            <person name="Stursova M."/>
            <person name="Martinez M.J."/>
            <person name="Novotny C."/>
            <person name="Magnuson J.K."/>
            <person name="Spatafora J.W."/>
            <person name="Maurice S."/>
            <person name="Pangilinan J."/>
            <person name="Andreopoulos W."/>
            <person name="LaButti K."/>
            <person name="Hundley H."/>
            <person name="Na H."/>
            <person name="Kuo A."/>
            <person name="Barry K."/>
            <person name="Lipzen A."/>
            <person name="Henrissat B."/>
            <person name="Riley R."/>
            <person name="Ahrendt S."/>
            <person name="Nagy L.G."/>
            <person name="Grigoriev I.V."/>
            <person name="Martin F."/>
            <person name="Rosso M.N."/>
        </authorList>
    </citation>
    <scope>NUCLEOTIDE SEQUENCE [LARGE SCALE GENOMIC DNA]</scope>
    <source>
        <strain evidence="1 2">CIRM-BRFM 1785</strain>
    </source>
</reference>
<gene>
    <name evidence="1" type="ORF">C8Q71DRAFT_716529</name>
</gene>
<dbReference type="RefSeq" id="XP_047773853.1">
    <property type="nucleotide sequence ID" value="XM_047921111.1"/>
</dbReference>
<proteinExistence type="predicted"/>
<dbReference type="GeneID" id="72001843"/>
<accession>A0ABQ8K1L2</accession>
<organism evidence="1 2">
    <name type="scientific">Rhodofomes roseus</name>
    <dbReference type="NCBI Taxonomy" id="34475"/>
    <lineage>
        <taxon>Eukaryota</taxon>
        <taxon>Fungi</taxon>
        <taxon>Dikarya</taxon>
        <taxon>Basidiomycota</taxon>
        <taxon>Agaricomycotina</taxon>
        <taxon>Agaricomycetes</taxon>
        <taxon>Polyporales</taxon>
        <taxon>Rhodofomes</taxon>
    </lineage>
</organism>
<sequence>MARYNGNRRSVPTPTKELIVYMLAFLRPKKVARYLGLSTRTVFRVYALWASTGSVMRERLQDGRPRKLNGLDAAYLESCVARTPDIYLDELQDMLFEGRQVLVSIATIERTLCRRGWTRKTVS</sequence>